<dbReference type="AlphaFoldDB" id="A0A937AH59"/>
<proteinExistence type="predicted"/>
<evidence type="ECO:0000313" key="2">
    <source>
        <dbReference type="EMBL" id="MBL0766379.1"/>
    </source>
</evidence>
<comment type="caution">
    <text evidence="2">The sequence shown here is derived from an EMBL/GenBank/DDBJ whole genome shotgun (WGS) entry which is preliminary data.</text>
</comment>
<feature type="transmembrane region" description="Helical" evidence="1">
    <location>
        <begin position="203"/>
        <end position="226"/>
    </location>
</feature>
<reference evidence="2" key="1">
    <citation type="submission" date="2021-01" db="EMBL/GenBank/DDBJ databases">
        <title>Marivirga sp. nov., isolated from intertidal surface sediments.</title>
        <authorList>
            <person name="Zhang M."/>
        </authorList>
    </citation>
    <scope>NUCLEOTIDE SEQUENCE</scope>
    <source>
        <strain evidence="2">SM1354</strain>
    </source>
</reference>
<gene>
    <name evidence="2" type="ORF">JKP34_14025</name>
</gene>
<feature type="transmembrane region" description="Helical" evidence="1">
    <location>
        <begin position="128"/>
        <end position="149"/>
    </location>
</feature>
<keyword evidence="3" id="KW-1185">Reference proteome</keyword>
<accession>A0A937AH59</accession>
<dbReference type="Proteomes" id="UP000642920">
    <property type="component" value="Unassembled WGS sequence"/>
</dbReference>
<organism evidence="2 3">
    <name type="scientific">Marivirga atlantica</name>
    <dbReference type="NCBI Taxonomy" id="1548457"/>
    <lineage>
        <taxon>Bacteria</taxon>
        <taxon>Pseudomonadati</taxon>
        <taxon>Bacteroidota</taxon>
        <taxon>Cytophagia</taxon>
        <taxon>Cytophagales</taxon>
        <taxon>Marivirgaceae</taxon>
        <taxon>Marivirga</taxon>
    </lineage>
</organism>
<feature type="transmembrane region" description="Helical" evidence="1">
    <location>
        <begin position="55"/>
        <end position="77"/>
    </location>
</feature>
<keyword evidence="1" id="KW-0812">Transmembrane</keyword>
<feature type="transmembrane region" description="Helical" evidence="1">
    <location>
        <begin position="21"/>
        <end position="43"/>
    </location>
</feature>
<dbReference type="RefSeq" id="WP_201922735.1">
    <property type="nucleotide sequence ID" value="NZ_JAERQG010000003.1"/>
</dbReference>
<keyword evidence="1" id="KW-1133">Transmembrane helix</keyword>
<feature type="transmembrane region" description="Helical" evidence="1">
    <location>
        <begin position="161"/>
        <end position="183"/>
    </location>
</feature>
<evidence type="ECO:0000256" key="1">
    <source>
        <dbReference type="SAM" id="Phobius"/>
    </source>
</evidence>
<protein>
    <recommendedName>
        <fullName evidence="4">Fluoroquinolone transport system permease protein</fullName>
    </recommendedName>
</protein>
<feature type="transmembrane region" description="Helical" evidence="1">
    <location>
        <begin position="98"/>
        <end position="116"/>
    </location>
</feature>
<keyword evidence="1" id="KW-0472">Membrane</keyword>
<sequence>MQKLIKLAVTDFKLIFRDPSLKSFLALPLILFAIVIFGLPYLVSEFEVVKPYLNLIMVVILVENTQMFCFINSMVLLDEKETEVAKVYGIVPLSLTEFVISRFLFPYVFTFLLNFIMLEVQEFYTVAIWQNVVLSAITALIVPVYALGINSFVKNRMQGMVYAKAFNIIVLIPFAAFFVPEQFKWAFGVFPTHWLFQATDQILLGNFPFVNLSFALLYFLGLLILLSKTFKKSHFG</sequence>
<evidence type="ECO:0000313" key="3">
    <source>
        <dbReference type="Proteomes" id="UP000642920"/>
    </source>
</evidence>
<dbReference type="EMBL" id="JAERQG010000003">
    <property type="protein sequence ID" value="MBL0766379.1"/>
    <property type="molecule type" value="Genomic_DNA"/>
</dbReference>
<evidence type="ECO:0008006" key="4">
    <source>
        <dbReference type="Google" id="ProtNLM"/>
    </source>
</evidence>
<name>A0A937AH59_9BACT</name>